<evidence type="ECO:0000313" key="2">
    <source>
        <dbReference type="EMBL" id="RFM25967.1"/>
    </source>
</evidence>
<dbReference type="InterPro" id="IPR013653">
    <property type="entry name" value="GCN5-like_dom"/>
</dbReference>
<dbReference type="EMBL" id="QTJU01000012">
    <property type="protein sequence ID" value="RFM25967.1"/>
    <property type="molecule type" value="Genomic_DNA"/>
</dbReference>
<dbReference type="CDD" id="cd04301">
    <property type="entry name" value="NAT_SF"/>
    <property type="match status" value="1"/>
</dbReference>
<dbReference type="Proteomes" id="UP000261284">
    <property type="component" value="Unassembled WGS sequence"/>
</dbReference>
<accession>A0A3E1NDL6</accession>
<dbReference type="AlphaFoldDB" id="A0A3E1NDL6"/>
<name>A0A3E1NDL6_9BACT</name>
<dbReference type="RefSeq" id="WP_116849415.1">
    <property type="nucleotide sequence ID" value="NZ_QTJU01000012.1"/>
</dbReference>
<proteinExistence type="predicted"/>
<protein>
    <submittedName>
        <fullName evidence="2">GNAT family N-acetyltransferase</fullName>
    </submittedName>
</protein>
<evidence type="ECO:0000259" key="1">
    <source>
        <dbReference type="PROSITE" id="PS51186"/>
    </source>
</evidence>
<sequence length="231" mass="25559">MTNDQLIQLNNPVWHALQTVHRHFAAGTALAQRYPADVVPFIAGKNAAPGLLHEMTPLVAAGETVYLVGEFPAAIPAMWQQGNRLNCLQMICPVLIAPRTDSEINVLQLTPADKTDMLTLINLVQPGFFKSRTAEMGNYYGIRANGRLVAMAGERLKMQGITEVSAVVTHPDFTGRGYAQQLVAHVCKNIHTQQALPFLQVLSANAHAIRIYEKLGFVKHREIAFWQLIKL</sequence>
<dbReference type="InterPro" id="IPR000182">
    <property type="entry name" value="GNAT_dom"/>
</dbReference>
<dbReference type="InterPro" id="IPR016181">
    <property type="entry name" value="Acyl_CoA_acyltransferase"/>
</dbReference>
<dbReference type="Pfam" id="PF08445">
    <property type="entry name" value="FR47"/>
    <property type="match status" value="1"/>
</dbReference>
<dbReference type="Gene3D" id="3.40.630.30">
    <property type="match status" value="1"/>
</dbReference>
<keyword evidence="2" id="KW-0808">Transferase</keyword>
<feature type="domain" description="N-acetyltransferase" evidence="1">
    <location>
        <begin position="104"/>
        <end position="231"/>
    </location>
</feature>
<evidence type="ECO:0000313" key="3">
    <source>
        <dbReference type="Proteomes" id="UP000261284"/>
    </source>
</evidence>
<dbReference type="PROSITE" id="PS51186">
    <property type="entry name" value="GNAT"/>
    <property type="match status" value="1"/>
</dbReference>
<keyword evidence="3" id="KW-1185">Reference proteome</keyword>
<gene>
    <name evidence="2" type="ORF">DXN05_21765</name>
</gene>
<dbReference type="GO" id="GO:0016747">
    <property type="term" value="F:acyltransferase activity, transferring groups other than amino-acyl groups"/>
    <property type="evidence" value="ECO:0007669"/>
    <property type="project" value="InterPro"/>
</dbReference>
<reference evidence="2 3" key="1">
    <citation type="submission" date="2018-08" db="EMBL/GenBank/DDBJ databases">
        <title>Chitinophagaceae sp. K23C18032701, a novel bacterium isolated from forest soil.</title>
        <authorList>
            <person name="Wang C."/>
        </authorList>
    </citation>
    <scope>NUCLEOTIDE SEQUENCE [LARGE SCALE GENOMIC DNA]</scope>
    <source>
        <strain evidence="2 3">K23C18032701</strain>
    </source>
</reference>
<dbReference type="SUPFAM" id="SSF55729">
    <property type="entry name" value="Acyl-CoA N-acyltransferases (Nat)"/>
    <property type="match status" value="1"/>
</dbReference>
<organism evidence="2 3">
    <name type="scientific">Deminuibacter soli</name>
    <dbReference type="NCBI Taxonomy" id="2291815"/>
    <lineage>
        <taxon>Bacteria</taxon>
        <taxon>Pseudomonadati</taxon>
        <taxon>Bacteroidota</taxon>
        <taxon>Chitinophagia</taxon>
        <taxon>Chitinophagales</taxon>
        <taxon>Chitinophagaceae</taxon>
        <taxon>Deminuibacter</taxon>
    </lineage>
</organism>
<comment type="caution">
    <text evidence="2">The sequence shown here is derived from an EMBL/GenBank/DDBJ whole genome shotgun (WGS) entry which is preliminary data.</text>
</comment>
<dbReference type="OrthoDB" id="9797456at2"/>